<reference evidence="10" key="1">
    <citation type="submission" date="2020-05" db="EMBL/GenBank/DDBJ databases">
        <authorList>
            <person name="Chiriac C."/>
            <person name="Salcher M."/>
            <person name="Ghai R."/>
            <person name="Kavagutti S V."/>
        </authorList>
    </citation>
    <scope>NUCLEOTIDE SEQUENCE</scope>
</reference>
<gene>
    <name evidence="10" type="ORF">UFOPK3401_00131</name>
</gene>
<dbReference type="AlphaFoldDB" id="A0A6J7CLC6"/>
<organism evidence="10">
    <name type="scientific">freshwater metagenome</name>
    <dbReference type="NCBI Taxonomy" id="449393"/>
    <lineage>
        <taxon>unclassified sequences</taxon>
        <taxon>metagenomes</taxon>
        <taxon>ecological metagenomes</taxon>
    </lineage>
</organism>
<evidence type="ECO:0000256" key="3">
    <source>
        <dbReference type="ARBA" id="ARBA00022679"/>
    </source>
</evidence>
<dbReference type="GO" id="GO:0006227">
    <property type="term" value="P:dUDP biosynthetic process"/>
    <property type="evidence" value="ECO:0007669"/>
    <property type="project" value="TreeGrafter"/>
</dbReference>
<dbReference type="GO" id="GO:0005524">
    <property type="term" value="F:ATP binding"/>
    <property type="evidence" value="ECO:0007669"/>
    <property type="project" value="UniProtKB-KW"/>
</dbReference>
<evidence type="ECO:0000256" key="8">
    <source>
        <dbReference type="ARBA" id="ARBA00048743"/>
    </source>
</evidence>
<evidence type="ECO:0000256" key="7">
    <source>
        <dbReference type="ARBA" id="ARBA00022840"/>
    </source>
</evidence>
<dbReference type="NCBIfam" id="TIGR00041">
    <property type="entry name" value="DTMP_kinase"/>
    <property type="match status" value="1"/>
</dbReference>
<dbReference type="PANTHER" id="PTHR10344">
    <property type="entry name" value="THYMIDYLATE KINASE"/>
    <property type="match status" value="1"/>
</dbReference>
<dbReference type="InterPro" id="IPR039430">
    <property type="entry name" value="Thymidylate_kin-like_dom"/>
</dbReference>
<evidence type="ECO:0000256" key="5">
    <source>
        <dbReference type="ARBA" id="ARBA00022741"/>
    </source>
</evidence>
<evidence type="ECO:0000256" key="2">
    <source>
        <dbReference type="ARBA" id="ARBA00012980"/>
    </source>
</evidence>
<proteinExistence type="inferred from homology"/>
<evidence type="ECO:0000313" key="10">
    <source>
        <dbReference type="EMBL" id="CAB4858656.1"/>
    </source>
</evidence>
<dbReference type="InterPro" id="IPR018094">
    <property type="entry name" value="Thymidylate_kinase"/>
</dbReference>
<accession>A0A6J7CLC6</accession>
<dbReference type="CDD" id="cd01672">
    <property type="entry name" value="TMPK"/>
    <property type="match status" value="1"/>
</dbReference>
<dbReference type="GO" id="GO:0006235">
    <property type="term" value="P:dTTP biosynthetic process"/>
    <property type="evidence" value="ECO:0007669"/>
    <property type="project" value="TreeGrafter"/>
</dbReference>
<dbReference type="EC" id="2.7.4.9" evidence="2"/>
<evidence type="ECO:0000256" key="1">
    <source>
        <dbReference type="ARBA" id="ARBA00009776"/>
    </source>
</evidence>
<dbReference type="HAMAP" id="MF_00165">
    <property type="entry name" value="Thymidylate_kinase"/>
    <property type="match status" value="1"/>
</dbReference>
<dbReference type="EMBL" id="CAFBLM010000002">
    <property type="protein sequence ID" value="CAB4858656.1"/>
    <property type="molecule type" value="Genomic_DNA"/>
</dbReference>
<comment type="similarity">
    <text evidence="1">Belongs to the thymidylate kinase family.</text>
</comment>
<name>A0A6J7CLC6_9ZZZZ</name>
<keyword evidence="6" id="KW-0418">Kinase</keyword>
<protein>
    <recommendedName>
        <fullName evidence="2">dTMP kinase</fullName>
        <ecNumber evidence="2">2.7.4.9</ecNumber>
    </recommendedName>
</protein>
<evidence type="ECO:0000256" key="6">
    <source>
        <dbReference type="ARBA" id="ARBA00022777"/>
    </source>
</evidence>
<keyword evidence="3" id="KW-0808">Transferase</keyword>
<dbReference type="Pfam" id="PF02223">
    <property type="entry name" value="Thymidylate_kin"/>
    <property type="match status" value="1"/>
</dbReference>
<keyword evidence="4" id="KW-0545">Nucleotide biosynthesis</keyword>
<dbReference type="Gene3D" id="3.40.50.300">
    <property type="entry name" value="P-loop containing nucleotide triphosphate hydrolases"/>
    <property type="match status" value="1"/>
</dbReference>
<feature type="domain" description="Thymidylate kinase-like" evidence="9">
    <location>
        <begin position="14"/>
        <end position="200"/>
    </location>
</feature>
<evidence type="ECO:0000259" key="9">
    <source>
        <dbReference type="Pfam" id="PF02223"/>
    </source>
</evidence>
<dbReference type="SUPFAM" id="SSF52540">
    <property type="entry name" value="P-loop containing nucleoside triphosphate hydrolases"/>
    <property type="match status" value="1"/>
</dbReference>
<keyword evidence="5" id="KW-0547">Nucleotide-binding</keyword>
<dbReference type="GO" id="GO:0006233">
    <property type="term" value="P:dTDP biosynthetic process"/>
    <property type="evidence" value="ECO:0007669"/>
    <property type="project" value="InterPro"/>
</dbReference>
<keyword evidence="7" id="KW-0067">ATP-binding</keyword>
<dbReference type="InterPro" id="IPR018095">
    <property type="entry name" value="Thymidylate_kin_CS"/>
</dbReference>
<dbReference type="PROSITE" id="PS01331">
    <property type="entry name" value="THYMIDYLATE_KINASE"/>
    <property type="match status" value="1"/>
</dbReference>
<comment type="catalytic activity">
    <reaction evidence="8">
        <text>dTMP + ATP = dTDP + ADP</text>
        <dbReference type="Rhea" id="RHEA:13517"/>
        <dbReference type="ChEBI" id="CHEBI:30616"/>
        <dbReference type="ChEBI" id="CHEBI:58369"/>
        <dbReference type="ChEBI" id="CHEBI:63528"/>
        <dbReference type="ChEBI" id="CHEBI:456216"/>
        <dbReference type="EC" id="2.7.4.9"/>
    </reaction>
</comment>
<dbReference type="InterPro" id="IPR027417">
    <property type="entry name" value="P-loop_NTPase"/>
</dbReference>
<dbReference type="GO" id="GO:0005829">
    <property type="term" value="C:cytosol"/>
    <property type="evidence" value="ECO:0007669"/>
    <property type="project" value="TreeGrafter"/>
</dbReference>
<sequence>MSSSLPPTGAFIVFEGGEGSGKSTQIARLAHFLSAQEFTVVTTREPGGTALGQLIRNVLLDPATGDLSPRTEALLYAADRAEHVHAVITPALSAGSVVLSDRYVDSSLAYQGAGRQLKVDDVALLSSWATQSLVPDLTIVLDIDPRIGLSRFEGADRLEALSLGFHDRVRQGFLDLAGREPSRYLVVDATQSADAIEADISTRVLHVLQDRP</sequence>
<dbReference type="PANTHER" id="PTHR10344:SF4">
    <property type="entry name" value="UMP-CMP KINASE 2, MITOCHONDRIAL"/>
    <property type="match status" value="1"/>
</dbReference>
<evidence type="ECO:0000256" key="4">
    <source>
        <dbReference type="ARBA" id="ARBA00022727"/>
    </source>
</evidence>
<dbReference type="FunFam" id="3.40.50.300:FF:000225">
    <property type="entry name" value="Thymidylate kinase"/>
    <property type="match status" value="1"/>
</dbReference>
<dbReference type="GO" id="GO:0004798">
    <property type="term" value="F:dTMP kinase activity"/>
    <property type="evidence" value="ECO:0007669"/>
    <property type="project" value="UniProtKB-EC"/>
</dbReference>